<feature type="transmembrane region" description="Helical" evidence="5">
    <location>
        <begin position="860"/>
        <end position="879"/>
    </location>
</feature>
<dbReference type="Gene3D" id="3.40.1710.10">
    <property type="entry name" value="abc type-2 transporter like domain"/>
    <property type="match status" value="1"/>
</dbReference>
<dbReference type="NCBIfam" id="TIGR03062">
    <property type="entry name" value="pip_yhgE_Cterm"/>
    <property type="match status" value="1"/>
</dbReference>
<evidence type="ECO:0000256" key="1">
    <source>
        <dbReference type="ARBA" id="ARBA00004141"/>
    </source>
</evidence>
<name>A0ABT8JGT5_9BACL</name>
<dbReference type="Pfam" id="PF12698">
    <property type="entry name" value="ABC2_membrane_3"/>
    <property type="match status" value="1"/>
</dbReference>
<evidence type="ECO:0000256" key="4">
    <source>
        <dbReference type="ARBA" id="ARBA00023136"/>
    </source>
</evidence>
<dbReference type="InterPro" id="IPR051328">
    <property type="entry name" value="T7SS_ABC-Transporter"/>
</dbReference>
<evidence type="ECO:0000313" key="8">
    <source>
        <dbReference type="EMBL" id="MDN4604272.1"/>
    </source>
</evidence>
<sequence length="958" mass="101348">MNAFKMEWKNIFTNRILLGTLVVLMFVPIMYSGIFLSSAWDPYGRTAELPVAVVNEDTATNYGDKTLNLGEELINQLKDNDSLQWHFVDQTKAKQGLEDGDYYMVITIPKNFSANASSVLDQKPTAMTMNYVINPGRNYFASVVSSQAAASVKEMVASNITEVYTKTLFDQIGSIGEGMQEAADGSGKIQDGIGNAKDGNLQLKAGLQKLTDSTLTFSDGSQQMVVALNSAQTGVAQLHEGARKLDQGISAYTVGVDTLYTGSQKFVEGANQLNAETTKLVTGAQSLATGAEQMVPGLQSLSNGSISALGGSTALTQGLNEMNGAVSRLTDDNKGVPALTQGQENLHSGIVVLQTGADSLQKGLSQLSSSIPSEDQTQQLSQGLQQIQDGMNQLADQIGSGTDLTNSFNVIQKNMSSIQLALTALSTQQQSNGKSTLSVIQKTSGFQALTNAQQQELVNALDEELTKQAEQQIVQLQTISSALSEMEKAMNIELLPAVKEIGTLSTEIQQLNGAVNRVNPTAVLAISTYSTLDTAINEKLLPGSAKLNQGLADALKGSDGLVSAMKQLNQQIPVLAQSTNQLFEGSQELTDGLTSLSSGSQQMVVAAGQFGPGADQFSTGVKRYSQGLEQLSVGAQQMGGGLNQLAAESGELSKGSAAITQGLSSLASNFPNLVTGAEKLSGGAEQLHDGSSSLLQGSNDLNDGIVQLESGTDELNTKLSDGAKQIEDVSLKDANAEMIAKPINLEKQEYSSVPNYGHALAPYVLILGLFVGAIAFNLVFPLTSPAGKKASGFSWWLGKFSVGALQATLAALIMVIIMVLGMDLQVDNLLQFVVLAITASITFMFFVMLLNVAFGNAGRLLAMVILVIQLGASGGMFPMELTNKFFNALHWLLPMSYAVEGFRSALTSSMSAGQFGSSMMGLIGFMILFNVLLLSVMVVKSRKNASFSNHNDAGSLSI</sequence>
<feature type="domain" description="ABC-2 type transporter transmembrane" evidence="7">
    <location>
        <begin position="725"/>
        <end position="933"/>
    </location>
</feature>
<evidence type="ECO:0000256" key="3">
    <source>
        <dbReference type="ARBA" id="ARBA00022989"/>
    </source>
</evidence>
<feature type="transmembrane region" description="Helical" evidence="5">
    <location>
        <begin position="800"/>
        <end position="820"/>
    </location>
</feature>
<feature type="domain" description="DUF3533" evidence="6">
    <location>
        <begin position="21"/>
        <end position="173"/>
    </location>
</feature>
<reference evidence="8" key="1">
    <citation type="submission" date="2023-03" db="EMBL/GenBank/DDBJ databases">
        <title>MT1 and MT2 Draft Genomes of Novel Species.</title>
        <authorList>
            <person name="Venkateswaran K."/>
        </authorList>
    </citation>
    <scope>NUCLEOTIDE SEQUENCE</scope>
    <source>
        <strain evidence="8">F6_3S_P_1C</strain>
    </source>
</reference>
<evidence type="ECO:0000259" key="6">
    <source>
        <dbReference type="Pfam" id="PF12051"/>
    </source>
</evidence>
<dbReference type="InterPro" id="IPR013525">
    <property type="entry name" value="ABC2_TM"/>
</dbReference>
<evidence type="ECO:0000256" key="5">
    <source>
        <dbReference type="SAM" id="Phobius"/>
    </source>
</evidence>
<keyword evidence="2 5" id="KW-0812">Transmembrane</keyword>
<organism evidence="8 9">
    <name type="scientific">Paenibacillus vandeheii</name>
    <dbReference type="NCBI Taxonomy" id="3035917"/>
    <lineage>
        <taxon>Bacteria</taxon>
        <taxon>Bacillati</taxon>
        <taxon>Bacillota</taxon>
        <taxon>Bacilli</taxon>
        <taxon>Bacillales</taxon>
        <taxon>Paenibacillaceae</taxon>
        <taxon>Paenibacillus</taxon>
    </lineage>
</organism>
<keyword evidence="4 5" id="KW-0472">Membrane</keyword>
<dbReference type="PANTHER" id="PTHR43077:SF5">
    <property type="entry name" value="PHAGE INFECTION PROTEIN"/>
    <property type="match status" value="1"/>
</dbReference>
<dbReference type="Pfam" id="PF12051">
    <property type="entry name" value="DUF3533"/>
    <property type="match status" value="1"/>
</dbReference>
<comment type="caution">
    <text evidence="8">The sequence shown here is derived from an EMBL/GenBank/DDBJ whole genome shotgun (WGS) entry which is preliminary data.</text>
</comment>
<feature type="transmembrane region" description="Helical" evidence="5">
    <location>
        <begin position="919"/>
        <end position="939"/>
    </location>
</feature>
<feature type="transmembrane region" description="Helical" evidence="5">
    <location>
        <begin position="760"/>
        <end position="780"/>
    </location>
</feature>
<dbReference type="PANTHER" id="PTHR43077">
    <property type="entry name" value="TRANSPORT PERMEASE YVFS-RELATED"/>
    <property type="match status" value="1"/>
</dbReference>
<dbReference type="InterPro" id="IPR011049">
    <property type="entry name" value="Serralysin-like_metalloprot_C"/>
</dbReference>
<proteinExistence type="predicted"/>
<keyword evidence="3 5" id="KW-1133">Transmembrane helix</keyword>
<dbReference type="InterPro" id="IPR017501">
    <property type="entry name" value="Phage_infect_YhgE_C"/>
</dbReference>
<dbReference type="Proteomes" id="UP001174205">
    <property type="component" value="Unassembled WGS sequence"/>
</dbReference>
<protein>
    <submittedName>
        <fullName evidence="8">YhgE/Pip domain-containing protein</fullName>
    </submittedName>
</protein>
<dbReference type="InterPro" id="IPR022703">
    <property type="entry name" value="DUF3533"/>
</dbReference>
<comment type="subcellular location">
    <subcellularLocation>
        <location evidence="1">Membrane</location>
        <topology evidence="1">Multi-pass membrane protein</topology>
    </subcellularLocation>
</comment>
<dbReference type="SUPFAM" id="SSF101967">
    <property type="entry name" value="Adhesin YadA, collagen-binding domain"/>
    <property type="match status" value="1"/>
</dbReference>
<keyword evidence="9" id="KW-1185">Reference proteome</keyword>
<dbReference type="InterPro" id="IPR017500">
    <property type="entry name" value="Phage_infect_YhgE_N"/>
</dbReference>
<evidence type="ECO:0000259" key="7">
    <source>
        <dbReference type="Pfam" id="PF12698"/>
    </source>
</evidence>
<gene>
    <name evidence="8" type="ORF">P5G61_23740</name>
</gene>
<dbReference type="NCBIfam" id="TIGR03061">
    <property type="entry name" value="pip_yhgE_Nterm"/>
    <property type="match status" value="1"/>
</dbReference>
<evidence type="ECO:0000256" key="2">
    <source>
        <dbReference type="ARBA" id="ARBA00022692"/>
    </source>
</evidence>
<evidence type="ECO:0000313" key="9">
    <source>
        <dbReference type="Proteomes" id="UP001174205"/>
    </source>
</evidence>
<feature type="transmembrane region" description="Helical" evidence="5">
    <location>
        <begin position="832"/>
        <end position="853"/>
    </location>
</feature>
<dbReference type="RefSeq" id="WP_301248676.1">
    <property type="nucleotide sequence ID" value="NZ_JAROCD010000012.1"/>
</dbReference>
<accession>A0ABT8JGT5</accession>
<dbReference type="EMBL" id="JAROCD010000012">
    <property type="protein sequence ID" value="MDN4604272.1"/>
    <property type="molecule type" value="Genomic_DNA"/>
</dbReference>
<dbReference type="Gene3D" id="1.10.287.950">
    <property type="entry name" value="Methyl-accepting chemotaxis protein"/>
    <property type="match status" value="2"/>
</dbReference>